<dbReference type="GO" id="GO:0008270">
    <property type="term" value="F:zinc ion binding"/>
    <property type="evidence" value="ECO:0007669"/>
    <property type="project" value="UniProtKB-KW"/>
</dbReference>
<dbReference type="PROSITE" id="PS01186">
    <property type="entry name" value="EGF_2"/>
    <property type="match status" value="1"/>
</dbReference>
<dbReference type="CDD" id="cd05819">
    <property type="entry name" value="NHL"/>
    <property type="match status" value="1"/>
</dbReference>
<sequence>MHHLSNIYLVILASCELQCKRGGECSNSQKCSCQRGFINLTCQTKSNELCSDKYTNVTTSLLITFGTLSDIYPYWTSTFYNLINNILRLWLDWGWDWYWHNNRFYFVDIVHSDNEWHSVESDRTPKDTKGLMFLVYVPKNGITLFKIKLNNLGSSSHYEFSAYFLNVIKQKAGQGGEPNVIFELRASAAAGSLLAYIDVGKIPHSKTLTWLQRGFSFIVPKNPVELVVTIKITGENSVLAIDDIQLRTCSTNHPVYVPPVIFLNQPTFCPILSWEPIGTTLTNTTMADFVPSGIFIDNHNIIYVNDPNSSQIQVWNGGETVPRSVKPISLRSSRGIFVAKNGDIYLDIGENNSRVDKWSNYSKSSVPVMSVKGTCYGLFVDRDDNVYCSLWNQHTVVKRSPYDRTYSGNSIAGNGTCGSKSTMLCFPSGIFVDTNFNLYVADYDNHRIQLFEPGRSDARTLVGNDILGDQSLNHPTDIKVDADGNLFIVDHDNNRIVRFGSDGLHCIIGCPDTNGTESHELNSPRGIAFDTRGNIFIFDSGNHRIQKFTLARNICISYNLPKICPNATWNQDGITVVNQTLIGNAGRGIFVDSNNTLYVAAHNKSQILILGENSVSPIGKNVSLTPYTDIFVSNESEIYYEGHNETGQIKKWLKNSNTSVSVASFPGNCYGLFIDHNNSLYCSINTQNIVVKMSLNDNTNTVVNVTGTGIRGSDLDQFSGPCGIFVDFDFTLYVADSGNNRIQSFQLGENNGTAIAGNGTPNNLELNYPTGVVLDADNNLFIADNNNSRIIRVIRDDYRCVVGCNPNETSTSDTLNDSYALRFDSHGNLFVADGFNHRIQKFTIAANSCGNSNKNR</sequence>
<dbReference type="PROSITE" id="PS51125">
    <property type="entry name" value="NHL"/>
    <property type="match status" value="3"/>
</dbReference>
<keyword evidence="4" id="KW-0732">Signal</keyword>
<dbReference type="InterPro" id="IPR011042">
    <property type="entry name" value="6-blade_b-propeller_TolB-like"/>
</dbReference>
<comment type="caution">
    <text evidence="2">Lacks conserved residue(s) required for the propagation of feature annotation.</text>
</comment>
<feature type="disulfide bond" evidence="2">
    <location>
        <begin position="15"/>
        <end position="25"/>
    </location>
</feature>
<dbReference type="AlphaFoldDB" id="A0A815X235"/>
<feature type="chain" id="PRO_5032933119" description="EGF-like domain-containing protein" evidence="4">
    <location>
        <begin position="23"/>
        <end position="856"/>
    </location>
</feature>
<accession>A0A815X235</accession>
<dbReference type="PANTHER" id="PTHR24104">
    <property type="entry name" value="E3 UBIQUITIN-PROTEIN LIGASE NHLRC1-RELATED"/>
    <property type="match status" value="1"/>
</dbReference>
<feature type="signal peptide" evidence="4">
    <location>
        <begin position="1"/>
        <end position="22"/>
    </location>
</feature>
<feature type="repeat" description="NHL" evidence="3">
    <location>
        <begin position="415"/>
        <end position="454"/>
    </location>
</feature>
<dbReference type="Pfam" id="PF01436">
    <property type="entry name" value="NHL"/>
    <property type="match status" value="4"/>
</dbReference>
<dbReference type="InterPro" id="IPR050952">
    <property type="entry name" value="TRIM-NHL_E3_ligases"/>
</dbReference>
<dbReference type="SUPFAM" id="SSF101898">
    <property type="entry name" value="NHL repeat"/>
    <property type="match status" value="2"/>
</dbReference>
<name>A0A815X235_9BILA</name>
<evidence type="ECO:0000256" key="3">
    <source>
        <dbReference type="PROSITE-ProRule" id="PRU00504"/>
    </source>
</evidence>
<dbReference type="Gene3D" id="2.40.10.500">
    <property type="match status" value="2"/>
</dbReference>
<dbReference type="OrthoDB" id="10060045at2759"/>
<keyword evidence="2" id="KW-0245">EGF-like domain</keyword>
<evidence type="ECO:0000256" key="4">
    <source>
        <dbReference type="SAM" id="SignalP"/>
    </source>
</evidence>
<organism evidence="6 7">
    <name type="scientific">Rotaria magnacalcarata</name>
    <dbReference type="NCBI Taxonomy" id="392030"/>
    <lineage>
        <taxon>Eukaryota</taxon>
        <taxon>Metazoa</taxon>
        <taxon>Spiralia</taxon>
        <taxon>Gnathifera</taxon>
        <taxon>Rotifera</taxon>
        <taxon>Eurotatoria</taxon>
        <taxon>Bdelloidea</taxon>
        <taxon>Philodinida</taxon>
        <taxon>Philodinidae</taxon>
        <taxon>Rotaria</taxon>
    </lineage>
</organism>
<gene>
    <name evidence="6" type="ORF">KQP761_LOCUS17454</name>
</gene>
<dbReference type="Gene3D" id="2.120.10.30">
    <property type="entry name" value="TolB, C-terminal domain"/>
    <property type="match status" value="2"/>
</dbReference>
<comment type="caution">
    <text evidence="6">The sequence shown here is derived from an EMBL/GenBank/DDBJ whole genome shotgun (WGS) entry which is preliminary data.</text>
</comment>
<feature type="disulfide bond" evidence="2">
    <location>
        <begin position="33"/>
        <end position="42"/>
    </location>
</feature>
<feature type="repeat" description="NHL" evidence="3">
    <location>
        <begin position="515"/>
        <end position="551"/>
    </location>
</feature>
<feature type="domain" description="EGF-like" evidence="5">
    <location>
        <begin position="11"/>
        <end position="43"/>
    </location>
</feature>
<reference evidence="6" key="1">
    <citation type="submission" date="2021-02" db="EMBL/GenBank/DDBJ databases">
        <authorList>
            <person name="Nowell W R."/>
        </authorList>
    </citation>
    <scope>NUCLEOTIDE SEQUENCE</scope>
</reference>
<evidence type="ECO:0000259" key="5">
    <source>
        <dbReference type="PROSITE" id="PS50026"/>
    </source>
</evidence>
<feature type="repeat" description="NHL" evidence="3">
    <location>
        <begin position="468"/>
        <end position="502"/>
    </location>
</feature>
<evidence type="ECO:0000256" key="1">
    <source>
        <dbReference type="ARBA" id="ARBA00022737"/>
    </source>
</evidence>
<dbReference type="EMBL" id="CAJNOW010008858">
    <property type="protein sequence ID" value="CAF1548389.1"/>
    <property type="molecule type" value="Genomic_DNA"/>
</dbReference>
<dbReference type="PANTHER" id="PTHR24104:SF25">
    <property type="entry name" value="PROTEIN LIN-41"/>
    <property type="match status" value="1"/>
</dbReference>
<dbReference type="InterPro" id="IPR000742">
    <property type="entry name" value="EGF"/>
</dbReference>
<dbReference type="Proteomes" id="UP000663834">
    <property type="component" value="Unassembled WGS sequence"/>
</dbReference>
<evidence type="ECO:0000313" key="6">
    <source>
        <dbReference type="EMBL" id="CAF1548389.1"/>
    </source>
</evidence>
<evidence type="ECO:0000256" key="2">
    <source>
        <dbReference type="PROSITE-ProRule" id="PRU00076"/>
    </source>
</evidence>
<dbReference type="InterPro" id="IPR001258">
    <property type="entry name" value="NHL_repeat"/>
</dbReference>
<keyword evidence="1" id="KW-0677">Repeat</keyword>
<proteinExistence type="predicted"/>
<dbReference type="PROSITE" id="PS50026">
    <property type="entry name" value="EGF_3"/>
    <property type="match status" value="1"/>
</dbReference>
<protein>
    <recommendedName>
        <fullName evidence="5">EGF-like domain-containing protein</fullName>
    </recommendedName>
</protein>
<evidence type="ECO:0000313" key="7">
    <source>
        <dbReference type="Proteomes" id="UP000663834"/>
    </source>
</evidence>
<keyword evidence="2" id="KW-1015">Disulfide bond</keyword>